<dbReference type="EMBL" id="JAHRIM010030263">
    <property type="protein sequence ID" value="MEQ2264444.1"/>
    <property type="molecule type" value="Genomic_DNA"/>
</dbReference>
<reference evidence="3 4" key="1">
    <citation type="submission" date="2021-06" db="EMBL/GenBank/DDBJ databases">
        <authorList>
            <person name="Palmer J.M."/>
        </authorList>
    </citation>
    <scope>NUCLEOTIDE SEQUENCE [LARGE SCALE GENOMIC DNA]</scope>
    <source>
        <strain evidence="3 4">XR_2019</strain>
        <tissue evidence="3">Muscle</tissue>
    </source>
</reference>
<dbReference type="InterPro" id="IPR051364">
    <property type="entry name" value="Cytokinesis/Rho-signaling"/>
</dbReference>
<protein>
    <recommendedName>
        <fullName evidence="2">REM-1 domain-containing protein</fullName>
    </recommendedName>
</protein>
<proteinExistence type="predicted"/>
<evidence type="ECO:0000313" key="4">
    <source>
        <dbReference type="Proteomes" id="UP001444071"/>
    </source>
</evidence>
<gene>
    <name evidence="3" type="ORF">XENORESO_007113</name>
</gene>
<dbReference type="Proteomes" id="UP001444071">
    <property type="component" value="Unassembled WGS sequence"/>
</dbReference>
<feature type="domain" description="REM-1" evidence="2">
    <location>
        <begin position="30"/>
        <end position="106"/>
    </location>
</feature>
<dbReference type="PANTHER" id="PTHR21538:SF21">
    <property type="entry name" value="RHOTEKIN-2"/>
    <property type="match status" value="1"/>
</dbReference>
<keyword evidence="1" id="KW-0175">Coiled coil</keyword>
<evidence type="ECO:0000256" key="1">
    <source>
        <dbReference type="PROSITE-ProRule" id="PRU01207"/>
    </source>
</evidence>
<dbReference type="InterPro" id="IPR036274">
    <property type="entry name" value="HR1_rpt_sf"/>
</dbReference>
<name>A0ABV0W5B8_9TELE</name>
<sequence length="185" mass="20935">MEDQRDVQTSKRHHSYKSILSGGSAMAMEIKRKKIRQSSLFLQKENTNIQEKLDFEMRMREGAYKLLLACSKRKQVLNASKNLLTCNARIKAYLAQLQRKKGEQDMMGAGGRLADGHSPCSGTIAVTGLRFPLMWRDSDHFNNRGSSRQVAVFCLMQIGSEVFDTDMVVVDRSVTDICFEGLTHL</sequence>
<dbReference type="PANTHER" id="PTHR21538">
    <property type="entry name" value="ANILLIN/RHOTEKIN RTKN"/>
    <property type="match status" value="1"/>
</dbReference>
<dbReference type="InterPro" id="IPR012966">
    <property type="entry name" value="AHD"/>
</dbReference>
<dbReference type="PROSITE" id="PS51860">
    <property type="entry name" value="REM_1"/>
    <property type="match status" value="1"/>
</dbReference>
<dbReference type="SUPFAM" id="SSF46585">
    <property type="entry name" value="HR1 repeat"/>
    <property type="match status" value="1"/>
</dbReference>
<dbReference type="Pfam" id="PF08174">
    <property type="entry name" value="Anillin"/>
    <property type="match status" value="1"/>
</dbReference>
<evidence type="ECO:0000259" key="2">
    <source>
        <dbReference type="PROSITE" id="PS51860"/>
    </source>
</evidence>
<organism evidence="3 4">
    <name type="scientific">Xenotaenia resolanae</name>
    <dbReference type="NCBI Taxonomy" id="208358"/>
    <lineage>
        <taxon>Eukaryota</taxon>
        <taxon>Metazoa</taxon>
        <taxon>Chordata</taxon>
        <taxon>Craniata</taxon>
        <taxon>Vertebrata</taxon>
        <taxon>Euteleostomi</taxon>
        <taxon>Actinopterygii</taxon>
        <taxon>Neopterygii</taxon>
        <taxon>Teleostei</taxon>
        <taxon>Neoteleostei</taxon>
        <taxon>Acanthomorphata</taxon>
        <taxon>Ovalentaria</taxon>
        <taxon>Atherinomorphae</taxon>
        <taxon>Cyprinodontiformes</taxon>
        <taxon>Goodeidae</taxon>
        <taxon>Xenotaenia</taxon>
    </lineage>
</organism>
<dbReference type="InterPro" id="IPR011072">
    <property type="entry name" value="HR1_rho-bd"/>
</dbReference>
<keyword evidence="4" id="KW-1185">Reference proteome</keyword>
<evidence type="ECO:0000313" key="3">
    <source>
        <dbReference type="EMBL" id="MEQ2264444.1"/>
    </source>
</evidence>
<accession>A0ABV0W5B8</accession>
<comment type="caution">
    <text evidence="3">The sequence shown here is derived from an EMBL/GenBank/DDBJ whole genome shotgun (WGS) entry which is preliminary data.</text>
</comment>